<dbReference type="Proteomes" id="UP001519460">
    <property type="component" value="Unassembled WGS sequence"/>
</dbReference>
<protein>
    <submittedName>
        <fullName evidence="2">Uncharacterized protein</fullName>
    </submittedName>
</protein>
<reference evidence="2 3" key="1">
    <citation type="journal article" date="2023" name="Sci. Data">
        <title>Genome assembly of the Korean intertidal mud-creeper Batillaria attramentaria.</title>
        <authorList>
            <person name="Patra A.K."/>
            <person name="Ho P.T."/>
            <person name="Jun S."/>
            <person name="Lee S.J."/>
            <person name="Kim Y."/>
            <person name="Won Y.J."/>
        </authorList>
    </citation>
    <scope>NUCLEOTIDE SEQUENCE [LARGE SCALE GENOMIC DNA]</scope>
    <source>
        <strain evidence="2">Wonlab-2016</strain>
    </source>
</reference>
<evidence type="ECO:0000256" key="1">
    <source>
        <dbReference type="SAM" id="MobiDB-lite"/>
    </source>
</evidence>
<feature type="compositionally biased region" description="Basic and acidic residues" evidence="1">
    <location>
        <begin position="234"/>
        <end position="251"/>
    </location>
</feature>
<keyword evidence="3" id="KW-1185">Reference proteome</keyword>
<name>A0ABD0J5V8_9CAEN</name>
<proteinExistence type="predicted"/>
<sequence length="251" mass="28079">MSTCIPDGDFINTKCIVGDMCWPCETNKTYDVIKTDRATNTRHCLSRTWSGQTEYSRYRLLQFDFLSLFVSPCLTVLHAQPRSAQADNEVLLALPAVVKGGTVRCTVCQPGWGTCCYHHSRGTGRRRSGRDADGGGKGVLLAEAATLTPTLRCNTLHGQCTSSSKSNYPPHLPPSLSCLQFDYTHDTVHYYTMAEATTTVTHDTAATTETRGRYLPHYKQQAPLSNGRRGRRLREKEKLKERNAERMKRAT</sequence>
<evidence type="ECO:0000313" key="2">
    <source>
        <dbReference type="EMBL" id="KAK7461220.1"/>
    </source>
</evidence>
<comment type="caution">
    <text evidence="2">The sequence shown here is derived from an EMBL/GenBank/DDBJ whole genome shotgun (WGS) entry which is preliminary data.</text>
</comment>
<dbReference type="AlphaFoldDB" id="A0ABD0J5V8"/>
<accession>A0ABD0J5V8</accession>
<organism evidence="2 3">
    <name type="scientific">Batillaria attramentaria</name>
    <dbReference type="NCBI Taxonomy" id="370345"/>
    <lineage>
        <taxon>Eukaryota</taxon>
        <taxon>Metazoa</taxon>
        <taxon>Spiralia</taxon>
        <taxon>Lophotrochozoa</taxon>
        <taxon>Mollusca</taxon>
        <taxon>Gastropoda</taxon>
        <taxon>Caenogastropoda</taxon>
        <taxon>Sorbeoconcha</taxon>
        <taxon>Cerithioidea</taxon>
        <taxon>Batillariidae</taxon>
        <taxon>Batillaria</taxon>
    </lineage>
</organism>
<feature type="region of interest" description="Disordered" evidence="1">
    <location>
        <begin position="220"/>
        <end position="251"/>
    </location>
</feature>
<evidence type="ECO:0000313" key="3">
    <source>
        <dbReference type="Proteomes" id="UP001519460"/>
    </source>
</evidence>
<dbReference type="EMBL" id="JACVVK020000639">
    <property type="protein sequence ID" value="KAK7461220.1"/>
    <property type="molecule type" value="Genomic_DNA"/>
</dbReference>
<gene>
    <name evidence="2" type="ORF">BaRGS_00038722</name>
</gene>